<comment type="caution">
    <text evidence="1">The sequence shown here is derived from an EMBL/GenBank/DDBJ whole genome shotgun (WGS) entry which is preliminary data.</text>
</comment>
<evidence type="ECO:0000313" key="1">
    <source>
        <dbReference type="EMBL" id="RFA96185.1"/>
    </source>
</evidence>
<evidence type="ECO:0000313" key="4">
    <source>
        <dbReference type="Proteomes" id="UP000257123"/>
    </source>
</evidence>
<dbReference type="EMBL" id="NMUE01000014">
    <property type="protein sequence ID" value="RFA96185.1"/>
    <property type="molecule type" value="Genomic_DNA"/>
</dbReference>
<protein>
    <submittedName>
        <fullName evidence="1">Uncharacterized protein</fullName>
    </submittedName>
</protein>
<reference evidence="3 4" key="1">
    <citation type="submission" date="2017-07" db="EMBL/GenBank/DDBJ databases">
        <title>Draft genome sequence of aerobic hyperthermophilic archaea, Pyrobaculum aerophilum YKB31 and YKB32.</title>
        <authorList>
            <person name="Mochizuki T."/>
            <person name="Berliner A.J."/>
            <person name="Yoshida-Takashima Y."/>
            <person name="Takaki Y."/>
            <person name="Nunoura T."/>
            <person name="Takai K."/>
        </authorList>
    </citation>
    <scope>NUCLEOTIDE SEQUENCE [LARGE SCALE GENOMIC DNA]</scope>
    <source>
        <strain evidence="1 4">YKB31</strain>
        <strain evidence="2 3">YKB32</strain>
    </source>
</reference>
<sequence>MESVWLKKCQKDAFARAYPRLCAAAMVAALRECGEVVRHNYWVKIKPRPKVVAVIKEASKLAGSSKFISVRALVVEAVEAFLKELAIR</sequence>
<dbReference type="EMBL" id="NMUF01000015">
    <property type="protein sequence ID" value="RFA98592.1"/>
    <property type="molecule type" value="Genomic_DNA"/>
</dbReference>
<name>A0A371QZI3_9CREN</name>
<dbReference type="Proteomes" id="UP000257123">
    <property type="component" value="Unassembled WGS sequence"/>
</dbReference>
<organism evidence="1 4">
    <name type="scientific">Pyrobaculum aerophilum</name>
    <dbReference type="NCBI Taxonomy" id="13773"/>
    <lineage>
        <taxon>Archaea</taxon>
        <taxon>Thermoproteota</taxon>
        <taxon>Thermoprotei</taxon>
        <taxon>Thermoproteales</taxon>
        <taxon>Thermoproteaceae</taxon>
        <taxon>Pyrobaculum</taxon>
    </lineage>
</organism>
<accession>A0A371QZI3</accession>
<dbReference type="RefSeq" id="WP_116421041.1">
    <property type="nucleotide sequence ID" value="NZ_NMUE01000014.1"/>
</dbReference>
<dbReference type="Proteomes" id="UP000256877">
    <property type="component" value="Unassembled WGS sequence"/>
</dbReference>
<dbReference type="AlphaFoldDB" id="A0A371QZI3"/>
<gene>
    <name evidence="1" type="ORF">CGL51_05845</name>
    <name evidence="2" type="ORF">CGL52_06635</name>
</gene>
<proteinExistence type="predicted"/>
<evidence type="ECO:0000313" key="3">
    <source>
        <dbReference type="Proteomes" id="UP000256877"/>
    </source>
</evidence>
<evidence type="ECO:0000313" key="2">
    <source>
        <dbReference type="EMBL" id="RFA98592.1"/>
    </source>
</evidence>